<dbReference type="Proteomes" id="UP001168528">
    <property type="component" value="Unassembled WGS sequence"/>
</dbReference>
<dbReference type="InterPro" id="IPR001457">
    <property type="entry name" value="NADH_UbQ/plastoQ_OxRdtase_su6"/>
</dbReference>
<keyword evidence="2" id="KW-0520">NAD</keyword>
<proteinExistence type="inferred from homology"/>
<evidence type="ECO:0000313" key="4">
    <source>
        <dbReference type="Proteomes" id="UP001168528"/>
    </source>
</evidence>
<comment type="catalytic activity">
    <reaction evidence="2">
        <text>a quinone + NADH + 5 H(+)(in) = a quinol + NAD(+) + 4 H(+)(out)</text>
        <dbReference type="Rhea" id="RHEA:57888"/>
        <dbReference type="ChEBI" id="CHEBI:15378"/>
        <dbReference type="ChEBI" id="CHEBI:24646"/>
        <dbReference type="ChEBI" id="CHEBI:57540"/>
        <dbReference type="ChEBI" id="CHEBI:57945"/>
        <dbReference type="ChEBI" id="CHEBI:132124"/>
    </reaction>
</comment>
<comment type="caution">
    <text evidence="3">The sequence shown here is derived from an EMBL/GenBank/DDBJ whole genome shotgun (WGS) entry which is preliminary data.</text>
</comment>
<organism evidence="3 4">
    <name type="scientific">Rhodocytophaga aerolata</name>
    <dbReference type="NCBI Taxonomy" id="455078"/>
    <lineage>
        <taxon>Bacteria</taxon>
        <taxon>Pseudomonadati</taxon>
        <taxon>Bacteroidota</taxon>
        <taxon>Cytophagia</taxon>
        <taxon>Cytophagales</taxon>
        <taxon>Rhodocytophagaceae</taxon>
        <taxon>Rhodocytophaga</taxon>
    </lineage>
</organism>
<dbReference type="Pfam" id="PF00499">
    <property type="entry name" value="Oxidored_q3"/>
    <property type="match status" value="1"/>
</dbReference>
<feature type="transmembrane region" description="Helical" evidence="2">
    <location>
        <begin position="29"/>
        <end position="49"/>
    </location>
</feature>
<comment type="similarity">
    <text evidence="1 2">Belongs to the complex I subunit 6 family.</text>
</comment>
<keyword evidence="2" id="KW-0812">Transmembrane</keyword>
<dbReference type="PANTHER" id="PTHR33269">
    <property type="entry name" value="NADH-UBIQUINONE OXIDOREDUCTASE CHAIN 6"/>
    <property type="match status" value="1"/>
</dbReference>
<protein>
    <recommendedName>
        <fullName evidence="2">NADH-quinone oxidoreductase subunit J</fullName>
        <ecNumber evidence="2">7.1.1.-</ecNumber>
    </recommendedName>
</protein>
<accession>A0ABT8RAE1</accession>
<dbReference type="Gene3D" id="1.20.120.1200">
    <property type="entry name" value="NADH-ubiquinone/plastoquinone oxidoreductase chain 6, subunit NuoJ"/>
    <property type="match status" value="1"/>
</dbReference>
<sequence length="172" mass="18135">MSVTEIIFYAFAALTIAGALGIVLTKNILYAAFSLLLTFLGVAALYVVAGADLLAVVQIMIYVGGVLVLMIFGVMLTSKTTDKYLPSPSHNRIAGALAGLALFGLFFTAILKASFSTLPWITQAEQHSRTVSESTIAGIGINLMTDFVLPFEIAGILLMVALIGAAYIAGRK</sequence>
<gene>
    <name evidence="3" type="ORF">Q0590_18635</name>
</gene>
<keyword evidence="2" id="KW-0472">Membrane</keyword>
<keyword evidence="3" id="KW-0560">Oxidoreductase</keyword>
<reference evidence="3" key="1">
    <citation type="submission" date="2023-07" db="EMBL/GenBank/DDBJ databases">
        <title>The genome sequence of Rhodocytophaga aerolata KACC 12507.</title>
        <authorList>
            <person name="Zhang X."/>
        </authorList>
    </citation>
    <scope>NUCLEOTIDE SEQUENCE</scope>
    <source>
        <strain evidence="3">KACC 12507</strain>
    </source>
</reference>
<comment type="subcellular location">
    <subcellularLocation>
        <location evidence="2">Cell membrane</location>
        <topology evidence="2">Multi-pass membrane protein</topology>
    </subcellularLocation>
</comment>
<dbReference type="RefSeq" id="WP_302039102.1">
    <property type="nucleotide sequence ID" value="NZ_JAUKPO010000011.1"/>
</dbReference>
<feature type="transmembrane region" description="Helical" evidence="2">
    <location>
        <begin position="147"/>
        <end position="169"/>
    </location>
</feature>
<keyword evidence="2" id="KW-1003">Cell membrane</keyword>
<feature type="transmembrane region" description="Helical" evidence="2">
    <location>
        <begin position="96"/>
        <end position="115"/>
    </location>
</feature>
<keyword evidence="2" id="KW-0874">Quinone</keyword>
<keyword evidence="4" id="KW-1185">Reference proteome</keyword>
<dbReference type="EC" id="7.1.1.-" evidence="2"/>
<dbReference type="PANTHER" id="PTHR33269:SF17">
    <property type="entry name" value="NADH-UBIQUINONE OXIDOREDUCTASE CHAIN 6"/>
    <property type="match status" value="1"/>
</dbReference>
<dbReference type="EMBL" id="JAUKPO010000011">
    <property type="protein sequence ID" value="MDO1448299.1"/>
    <property type="molecule type" value="Genomic_DNA"/>
</dbReference>
<feature type="transmembrane region" description="Helical" evidence="2">
    <location>
        <begin position="6"/>
        <end position="24"/>
    </location>
</feature>
<feature type="transmembrane region" description="Helical" evidence="2">
    <location>
        <begin position="55"/>
        <end position="76"/>
    </location>
</feature>
<name>A0ABT8RAE1_9BACT</name>
<dbReference type="InterPro" id="IPR042106">
    <property type="entry name" value="Nuo/plastoQ_OxRdtase_6_NuoJ"/>
</dbReference>
<evidence type="ECO:0000313" key="3">
    <source>
        <dbReference type="EMBL" id="MDO1448299.1"/>
    </source>
</evidence>
<evidence type="ECO:0000256" key="1">
    <source>
        <dbReference type="ARBA" id="ARBA00005698"/>
    </source>
</evidence>
<keyword evidence="2" id="KW-1133">Transmembrane helix</keyword>
<dbReference type="GO" id="GO:0050136">
    <property type="term" value="F:NADH dehydrogenase (quinone) (non-electrogenic) activity"/>
    <property type="evidence" value="ECO:0007669"/>
    <property type="project" value="UniProtKB-EC"/>
</dbReference>
<comment type="function">
    <text evidence="2">NDH-1 shuttles electrons from NADH, via FMN and iron-sulfur (Fe-S) centers, to quinones in the respiratory chain. Couples the redox reaction to proton translocation (for every two electrons transferred, four hydrogen ions are translocated across the cytoplasmic membrane), and thus conserves the redox energy in a proton gradient.</text>
</comment>
<evidence type="ECO:0000256" key="2">
    <source>
        <dbReference type="RuleBase" id="RU004429"/>
    </source>
</evidence>